<reference evidence="2 3" key="1">
    <citation type="submission" date="2019-06" db="EMBL/GenBank/DDBJ databases">
        <title>Sorghum-associated microbial communities from plants grown in Nebraska, USA.</title>
        <authorList>
            <person name="Schachtman D."/>
        </authorList>
    </citation>
    <scope>NUCLEOTIDE SEQUENCE [LARGE SCALE GENOMIC DNA]</scope>
    <source>
        <strain evidence="2 3">110</strain>
    </source>
</reference>
<name>A0A543EKM4_9FLAO</name>
<dbReference type="EMBL" id="VFPD01000001">
    <property type="protein sequence ID" value="TQM22144.1"/>
    <property type="molecule type" value="Genomic_DNA"/>
</dbReference>
<feature type="chain" id="PRO_5022245979" description="IPT/TIG domain-containing protein" evidence="1">
    <location>
        <begin position="23"/>
        <end position="340"/>
    </location>
</feature>
<evidence type="ECO:0000313" key="3">
    <source>
        <dbReference type="Proteomes" id="UP000316437"/>
    </source>
</evidence>
<evidence type="ECO:0008006" key="4">
    <source>
        <dbReference type="Google" id="ProtNLM"/>
    </source>
</evidence>
<keyword evidence="1" id="KW-0732">Signal</keyword>
<proteinExistence type="predicted"/>
<feature type="signal peptide" evidence="1">
    <location>
        <begin position="1"/>
        <end position="22"/>
    </location>
</feature>
<gene>
    <name evidence="2" type="ORF">FB551_1850</name>
</gene>
<keyword evidence="3" id="KW-1185">Reference proteome</keyword>
<evidence type="ECO:0000313" key="2">
    <source>
        <dbReference type="EMBL" id="TQM22144.1"/>
    </source>
</evidence>
<comment type="caution">
    <text evidence="2">The sequence shown here is derived from an EMBL/GenBank/DDBJ whole genome shotgun (WGS) entry which is preliminary data.</text>
</comment>
<dbReference type="Proteomes" id="UP000316437">
    <property type="component" value="Unassembled WGS sequence"/>
</dbReference>
<sequence length="340" mass="34603">MIPKKLILVGLLYVNIGLFAQAGNVGVNTVTPGTTLDVNGAITNRETAIAISGNAVTVPANVSQVQLTGAATATVTITAPVAPNAGQRLIIFNNTTGGFGATLNGVTIPNGKALEYVYSNSGWRPTDGGAVGIAGVNIYNTNGSLTSNRTVSQGTNTLSFTGNQVNAFSVDGSTLSVDAANHRIGIGTATPQRMLDINASALPIRVSSLQTATAGTNVLTIDNLGDVRNVPFNNLLAGPVSLSLIPTGTYNATGNESVLWCGSSGTTINLPIPTSSQIGKSIYIVASAGTAVPLTGSTPTVSNAVKLTSITGLKRITIFAIAANTFGNVTNEWVVVAKDF</sequence>
<dbReference type="RefSeq" id="WP_142016879.1">
    <property type="nucleotide sequence ID" value="NZ_VFPD01000001.1"/>
</dbReference>
<accession>A0A543EKM4</accession>
<dbReference type="AlphaFoldDB" id="A0A543EKM4"/>
<protein>
    <recommendedName>
        <fullName evidence="4">IPT/TIG domain-containing protein</fullName>
    </recommendedName>
</protein>
<evidence type="ECO:0000256" key="1">
    <source>
        <dbReference type="SAM" id="SignalP"/>
    </source>
</evidence>
<organism evidence="2 3">
    <name type="scientific">Chryseobacterium aquifrigidense</name>
    <dbReference type="NCBI Taxonomy" id="558021"/>
    <lineage>
        <taxon>Bacteria</taxon>
        <taxon>Pseudomonadati</taxon>
        <taxon>Bacteroidota</taxon>
        <taxon>Flavobacteriia</taxon>
        <taxon>Flavobacteriales</taxon>
        <taxon>Weeksellaceae</taxon>
        <taxon>Chryseobacterium group</taxon>
        <taxon>Chryseobacterium</taxon>
    </lineage>
</organism>